<feature type="compositionally biased region" description="Polar residues" evidence="1">
    <location>
        <begin position="196"/>
        <end position="208"/>
    </location>
</feature>
<organism evidence="2">
    <name type="scientific">Octactis speculum</name>
    <dbReference type="NCBI Taxonomy" id="3111310"/>
    <lineage>
        <taxon>Eukaryota</taxon>
        <taxon>Sar</taxon>
        <taxon>Stramenopiles</taxon>
        <taxon>Ochrophyta</taxon>
        <taxon>Dictyochophyceae</taxon>
        <taxon>Dictyochales</taxon>
        <taxon>Dictyochaceae</taxon>
        <taxon>Octactis</taxon>
    </lineage>
</organism>
<reference evidence="2" key="1">
    <citation type="submission" date="2021-01" db="EMBL/GenBank/DDBJ databases">
        <authorList>
            <person name="Corre E."/>
            <person name="Pelletier E."/>
            <person name="Niang G."/>
            <person name="Scheremetjew M."/>
            <person name="Finn R."/>
            <person name="Kale V."/>
            <person name="Holt S."/>
            <person name="Cochrane G."/>
            <person name="Meng A."/>
            <person name="Brown T."/>
            <person name="Cohen L."/>
        </authorList>
    </citation>
    <scope>NUCLEOTIDE SEQUENCE</scope>
    <source>
        <strain evidence="2">CCMP1381</strain>
    </source>
</reference>
<proteinExistence type="predicted"/>
<dbReference type="AlphaFoldDB" id="A0A7S2AN78"/>
<evidence type="ECO:0000256" key="1">
    <source>
        <dbReference type="SAM" id="MobiDB-lite"/>
    </source>
</evidence>
<dbReference type="EMBL" id="HBGS01003103">
    <property type="protein sequence ID" value="CAD9372586.1"/>
    <property type="molecule type" value="Transcribed_RNA"/>
</dbReference>
<accession>A0A7S2AN78</accession>
<feature type="region of interest" description="Disordered" evidence="1">
    <location>
        <begin position="165"/>
        <end position="224"/>
    </location>
</feature>
<name>A0A7S2AN78_9STRA</name>
<sequence>MRIFLCRNIIDKVESTIQLWNDAKQAKFWLPWPTMCPGLEESDFRAYAKACRNLERTDLERGFRIHINRRQIAAFFVFDRQSAQDDGAPPPEVNVRVWGQFITTFEECYLACRDDLKDALAELRMGRSSWDNYTMAHELFAIDPTVDTAWWSNIKAKITWLQARDPPFLPTPKPKPNEKASQAPIAKRRRLHDCKGSSNKTAIRSSAGESDIEDPISPQSSIMRPQSEWVSSSLLRYLNAFRTNVCT</sequence>
<gene>
    <name evidence="2" type="ORF">DSPE1174_LOCUS1599</name>
</gene>
<evidence type="ECO:0000313" key="2">
    <source>
        <dbReference type="EMBL" id="CAD9372586.1"/>
    </source>
</evidence>
<protein>
    <submittedName>
        <fullName evidence="2">Uncharacterized protein</fullName>
    </submittedName>
</protein>